<dbReference type="Pfam" id="PF00476">
    <property type="entry name" value="DNA_pol_A"/>
    <property type="match status" value="1"/>
</dbReference>
<dbReference type="GO" id="GO:0006261">
    <property type="term" value="P:DNA-templated DNA replication"/>
    <property type="evidence" value="ECO:0007669"/>
    <property type="project" value="InterPro"/>
</dbReference>
<protein>
    <submittedName>
        <fullName evidence="3">Putative uracil DNA glycosylase superfamily protein</fullName>
    </submittedName>
</protein>
<sequence>MNPLLLSLQARGKVVVEWVGIPGAKMAIVGEALGEQEERLKGVFCGMAGYFLDDVLRCAGIPRQELFLTNVVPIRPRDNKIVNLSELGLTPESFYPSLKERLEKFRPNVVLALGDVALAALTGKHGITKWRGSILESTLVPGLKVVCSFHPSGVMRLGAKVTAKKEIMGKGGIKYDYGSARTSLVVDCKRAWDQRTFRELPKVDRQLVVGASYDVIRSSIRNLYKSDFLTFDIESVGSDIVRVGFANSPYYAISIPLGSSFWNPSEEAEIISDLGHLFSTHQGLIAQNANFDMTMMLQHFSVGMCHFDTMLAHALLYPELPHGLDYLASIYTLEPYYKWMAGADLSTYNCLDAAVTFEVALRLKEELKEFNLEDFFYGYTLPLFHLIFRMEHRGLLVDLKKLAVMREKFQKKLEEDESKFQELSGWNGNIGSPAQVAKLLYEKMGLPTQYSNEGKVTTDEKALMKLWKKYRKPELRSIIDIRGARKMLSTYIGEAHDEDENEVESN</sequence>
<evidence type="ECO:0000256" key="1">
    <source>
        <dbReference type="ARBA" id="ARBA00022705"/>
    </source>
</evidence>
<dbReference type="PANTHER" id="PTHR10133:SF27">
    <property type="entry name" value="DNA POLYMERASE NU"/>
    <property type="match status" value="1"/>
</dbReference>
<dbReference type="InterPro" id="IPR012337">
    <property type="entry name" value="RNaseH-like_sf"/>
</dbReference>
<dbReference type="GO" id="GO:0006302">
    <property type="term" value="P:double-strand break repair"/>
    <property type="evidence" value="ECO:0007669"/>
    <property type="project" value="TreeGrafter"/>
</dbReference>
<dbReference type="SUPFAM" id="SSF56672">
    <property type="entry name" value="DNA/RNA polymerases"/>
    <property type="match status" value="1"/>
</dbReference>
<keyword evidence="1" id="KW-0235">DNA replication</keyword>
<dbReference type="InterPro" id="IPR036895">
    <property type="entry name" value="Uracil-DNA_glycosylase-like_sf"/>
</dbReference>
<evidence type="ECO:0000259" key="2">
    <source>
        <dbReference type="SMART" id="SM00986"/>
    </source>
</evidence>
<dbReference type="InterPro" id="IPR036397">
    <property type="entry name" value="RNaseH_sf"/>
</dbReference>
<dbReference type="GO" id="GO:0003677">
    <property type="term" value="F:DNA binding"/>
    <property type="evidence" value="ECO:0007669"/>
    <property type="project" value="InterPro"/>
</dbReference>
<dbReference type="GO" id="GO:0008408">
    <property type="term" value="F:3'-5' exonuclease activity"/>
    <property type="evidence" value="ECO:0007669"/>
    <property type="project" value="InterPro"/>
</dbReference>
<dbReference type="PANTHER" id="PTHR10133">
    <property type="entry name" value="DNA POLYMERASE I"/>
    <property type="match status" value="1"/>
</dbReference>
<dbReference type="InterPro" id="IPR043502">
    <property type="entry name" value="DNA/RNA_pol_sf"/>
</dbReference>
<dbReference type="Gene3D" id="3.30.420.10">
    <property type="entry name" value="Ribonuclease H-like superfamily/Ribonuclease H"/>
    <property type="match status" value="1"/>
</dbReference>
<dbReference type="AlphaFoldDB" id="A0A6H1ZIH6"/>
<dbReference type="SUPFAM" id="SSF53098">
    <property type="entry name" value="Ribonuclease H-like"/>
    <property type="match status" value="1"/>
</dbReference>
<dbReference type="SMART" id="SM00986">
    <property type="entry name" value="UDG"/>
    <property type="match status" value="1"/>
</dbReference>
<dbReference type="Gene3D" id="1.20.1060.10">
    <property type="entry name" value="Taq DNA Polymerase, Chain T, domain 4"/>
    <property type="match status" value="1"/>
</dbReference>
<dbReference type="EMBL" id="MT144690">
    <property type="protein sequence ID" value="QJH97525.1"/>
    <property type="molecule type" value="Genomic_DNA"/>
</dbReference>
<dbReference type="SMART" id="SM00987">
    <property type="entry name" value="UreE_C"/>
    <property type="match status" value="1"/>
</dbReference>
<proteinExistence type="predicted"/>
<organism evidence="3">
    <name type="scientific">viral metagenome</name>
    <dbReference type="NCBI Taxonomy" id="1070528"/>
    <lineage>
        <taxon>unclassified sequences</taxon>
        <taxon>metagenomes</taxon>
        <taxon>organismal metagenomes</taxon>
    </lineage>
</organism>
<dbReference type="InterPro" id="IPR002298">
    <property type="entry name" value="DNA_polymerase_A"/>
</dbReference>
<dbReference type="Pfam" id="PF01612">
    <property type="entry name" value="DNA_pol_A_exo1"/>
    <property type="match status" value="1"/>
</dbReference>
<dbReference type="Pfam" id="PF03167">
    <property type="entry name" value="UDG"/>
    <property type="match status" value="1"/>
</dbReference>
<accession>A0A6H1ZIH6</accession>
<reference evidence="3" key="1">
    <citation type="submission" date="2020-03" db="EMBL/GenBank/DDBJ databases">
        <title>The deep terrestrial virosphere.</title>
        <authorList>
            <person name="Holmfeldt K."/>
            <person name="Nilsson E."/>
            <person name="Simone D."/>
            <person name="Lopez-Fernandez M."/>
            <person name="Wu X."/>
            <person name="de Brujin I."/>
            <person name="Lundin D."/>
            <person name="Andersson A."/>
            <person name="Bertilsson S."/>
            <person name="Dopson M."/>
        </authorList>
    </citation>
    <scope>NUCLEOTIDE SEQUENCE</scope>
    <source>
        <strain evidence="3">TM448A00660</strain>
        <strain evidence="4">TM448B01027</strain>
    </source>
</reference>
<evidence type="ECO:0000313" key="3">
    <source>
        <dbReference type="EMBL" id="QJA47364.1"/>
    </source>
</evidence>
<dbReference type="SUPFAM" id="SSF52141">
    <property type="entry name" value="Uracil-DNA glycosylase-like"/>
    <property type="match status" value="1"/>
</dbReference>
<evidence type="ECO:0000313" key="4">
    <source>
        <dbReference type="EMBL" id="QJH97525.1"/>
    </source>
</evidence>
<dbReference type="InterPro" id="IPR002562">
    <property type="entry name" value="3'-5'_exonuclease_dom"/>
</dbReference>
<feature type="domain" description="Uracil-DNA glycosylase-like" evidence="2">
    <location>
        <begin position="17"/>
        <end position="169"/>
    </location>
</feature>
<gene>
    <name evidence="3" type="ORF">TM448A00660_0020</name>
    <name evidence="4" type="ORF">TM448B01027_0006</name>
</gene>
<name>A0A6H1ZIH6_9ZZZZ</name>
<dbReference type="GO" id="GO:0003887">
    <property type="term" value="F:DNA-directed DNA polymerase activity"/>
    <property type="evidence" value="ECO:0007669"/>
    <property type="project" value="InterPro"/>
</dbReference>
<dbReference type="EMBL" id="MT144040">
    <property type="protein sequence ID" value="QJA47364.1"/>
    <property type="molecule type" value="Genomic_DNA"/>
</dbReference>
<dbReference type="Gene3D" id="3.40.470.10">
    <property type="entry name" value="Uracil-DNA glycosylase-like domain"/>
    <property type="match status" value="1"/>
</dbReference>
<dbReference type="InterPro" id="IPR001098">
    <property type="entry name" value="DNA-dir_DNA_pol_A_palm_dom"/>
</dbReference>
<dbReference type="InterPro" id="IPR005122">
    <property type="entry name" value="Uracil-DNA_glycosylase-like"/>
</dbReference>